<comment type="caution">
    <text evidence="1">The sequence shown here is derived from an EMBL/GenBank/DDBJ whole genome shotgun (WGS) entry which is preliminary data.</text>
</comment>
<keyword evidence="2" id="KW-1185">Reference proteome</keyword>
<organism evidence="1 2">
    <name type="scientific">Kickxella alabastrina</name>
    <dbReference type="NCBI Taxonomy" id="61397"/>
    <lineage>
        <taxon>Eukaryota</taxon>
        <taxon>Fungi</taxon>
        <taxon>Fungi incertae sedis</taxon>
        <taxon>Zoopagomycota</taxon>
        <taxon>Kickxellomycotina</taxon>
        <taxon>Kickxellomycetes</taxon>
        <taxon>Kickxellales</taxon>
        <taxon>Kickxellaceae</taxon>
        <taxon>Kickxella</taxon>
    </lineage>
</organism>
<sequence>MAIAGLNPWGIIQGILTHPVAFFESSEALYQKRGLVTADGLGLTFQTNVFGHYLLVHKLAGLLERTGGARVIWTGSAASQLEFLRTDYQHVLGAKPYESSKYIVDQIAIPMDRRLAQRGVRCLVAEPGNVCSNFLAGLGQTWLEWVILCAFYLCRLCLSIPRFTISSVNACEACVLLGVNEGQLDSNMKYHSRVDRWGAPFVDAVPLVYDKRTGAFLVERMDALVRRFEERRANE</sequence>
<dbReference type="EMBL" id="JANBPG010003667">
    <property type="protein sequence ID" value="KAJ1879749.1"/>
    <property type="molecule type" value="Genomic_DNA"/>
</dbReference>
<dbReference type="EC" id="1.1.1.270" evidence="1"/>
<keyword evidence="1" id="KW-0560">Oxidoreductase</keyword>
<reference evidence="1" key="1">
    <citation type="submission" date="2022-07" db="EMBL/GenBank/DDBJ databases">
        <title>Phylogenomic reconstructions and comparative analyses of Kickxellomycotina fungi.</title>
        <authorList>
            <person name="Reynolds N.K."/>
            <person name="Stajich J.E."/>
            <person name="Barry K."/>
            <person name="Grigoriev I.V."/>
            <person name="Crous P."/>
            <person name="Smith M.E."/>
        </authorList>
    </citation>
    <scope>NUCLEOTIDE SEQUENCE</scope>
    <source>
        <strain evidence="1">Benny 63K</strain>
    </source>
</reference>
<dbReference type="Proteomes" id="UP001150581">
    <property type="component" value="Unassembled WGS sequence"/>
</dbReference>
<accession>A0ACC1HX70</accession>
<evidence type="ECO:0000313" key="1">
    <source>
        <dbReference type="EMBL" id="KAJ1879749.1"/>
    </source>
</evidence>
<protein>
    <submittedName>
        <fullName evidence="1">3-keto-steroid reductase</fullName>
        <ecNumber evidence="1">1.1.1.270</ecNumber>
    </submittedName>
</protein>
<evidence type="ECO:0000313" key="2">
    <source>
        <dbReference type="Proteomes" id="UP001150581"/>
    </source>
</evidence>
<name>A0ACC1HX70_9FUNG</name>
<gene>
    <name evidence="1" type="primary">ERG27_2</name>
    <name evidence="1" type="ORF">LPJ66_011628</name>
</gene>
<proteinExistence type="predicted"/>